<reference evidence="2 3" key="3">
    <citation type="journal article" date="2017" name="Mol. Plant Pathol.">
        <title>A gapless genome sequence of the fungus Botrytis cinerea.</title>
        <authorList>
            <person name="Van Kan J.A."/>
            <person name="Stassen J.H."/>
            <person name="Mosbach A."/>
            <person name="Van Der Lee T.A."/>
            <person name="Faino L."/>
            <person name="Farmer A.D."/>
            <person name="Papasotiriou D.G."/>
            <person name="Zhou S."/>
            <person name="Seidl M.F."/>
            <person name="Cottam E."/>
            <person name="Edel D."/>
            <person name="Hahn M."/>
            <person name="Schwartz D.C."/>
            <person name="Dietrich R.A."/>
            <person name="Widdison S."/>
            <person name="Scalliet G."/>
        </authorList>
    </citation>
    <scope>NUCLEOTIDE SEQUENCE [LARGE SCALE GENOMIC DNA]</scope>
    <source>
        <strain evidence="2 3">B05.10</strain>
    </source>
</reference>
<proteinExistence type="predicted"/>
<dbReference type="AlphaFoldDB" id="A0A384JXP2"/>
<dbReference type="OrthoDB" id="3539994at2759"/>
<evidence type="ECO:0000313" key="3">
    <source>
        <dbReference type="Proteomes" id="UP000001798"/>
    </source>
</evidence>
<dbReference type="Proteomes" id="UP000001798">
    <property type="component" value="Chromosome 11"/>
</dbReference>
<feature type="compositionally biased region" description="Basic and acidic residues" evidence="1">
    <location>
        <begin position="31"/>
        <end position="79"/>
    </location>
</feature>
<reference evidence="2 3" key="1">
    <citation type="journal article" date="2011" name="PLoS Genet.">
        <title>Genomic analysis of the necrotrophic fungal pathogens Sclerotinia sclerotiorum and Botrytis cinerea.</title>
        <authorList>
            <person name="Amselem J."/>
            <person name="Cuomo C.A."/>
            <person name="van Kan J.A."/>
            <person name="Viaud M."/>
            <person name="Benito E.P."/>
            <person name="Couloux A."/>
            <person name="Coutinho P.M."/>
            <person name="de Vries R.P."/>
            <person name="Dyer P.S."/>
            <person name="Fillinger S."/>
            <person name="Fournier E."/>
            <person name="Gout L."/>
            <person name="Hahn M."/>
            <person name="Kohn L."/>
            <person name="Lapalu N."/>
            <person name="Plummer K.M."/>
            <person name="Pradier J.M."/>
            <person name="Quevillon E."/>
            <person name="Sharon A."/>
            <person name="Simon A."/>
            <person name="ten Have A."/>
            <person name="Tudzynski B."/>
            <person name="Tudzynski P."/>
            <person name="Wincker P."/>
            <person name="Andrew M."/>
            <person name="Anthouard V."/>
            <person name="Beever R.E."/>
            <person name="Beffa R."/>
            <person name="Benoit I."/>
            <person name="Bouzid O."/>
            <person name="Brault B."/>
            <person name="Chen Z."/>
            <person name="Choquer M."/>
            <person name="Collemare J."/>
            <person name="Cotton P."/>
            <person name="Danchin E.G."/>
            <person name="Da Silva C."/>
            <person name="Gautier A."/>
            <person name="Giraud C."/>
            <person name="Giraud T."/>
            <person name="Gonzalez C."/>
            <person name="Grossetete S."/>
            <person name="Guldener U."/>
            <person name="Henrissat B."/>
            <person name="Howlett B.J."/>
            <person name="Kodira C."/>
            <person name="Kretschmer M."/>
            <person name="Lappartient A."/>
            <person name="Leroch M."/>
            <person name="Levis C."/>
            <person name="Mauceli E."/>
            <person name="Neuveglise C."/>
            <person name="Oeser B."/>
            <person name="Pearson M."/>
            <person name="Poulain J."/>
            <person name="Poussereau N."/>
            <person name="Quesneville H."/>
            <person name="Rascle C."/>
            <person name="Schumacher J."/>
            <person name="Segurens B."/>
            <person name="Sexton A."/>
            <person name="Silva E."/>
            <person name="Sirven C."/>
            <person name="Soanes D.M."/>
            <person name="Talbot N.J."/>
            <person name="Templeton M."/>
            <person name="Yandava C."/>
            <person name="Yarden O."/>
            <person name="Zeng Q."/>
            <person name="Rollins J.A."/>
            <person name="Lebrun M.H."/>
            <person name="Dickman M."/>
        </authorList>
    </citation>
    <scope>NUCLEOTIDE SEQUENCE [LARGE SCALE GENOMIC DNA]</scope>
    <source>
        <strain evidence="2 3">B05.10</strain>
    </source>
</reference>
<evidence type="ECO:0000256" key="1">
    <source>
        <dbReference type="SAM" id="MobiDB-lite"/>
    </source>
</evidence>
<feature type="region of interest" description="Disordered" evidence="1">
    <location>
        <begin position="1"/>
        <end position="123"/>
    </location>
</feature>
<accession>A0A384JXP2</accession>
<feature type="compositionally biased region" description="Basic and acidic residues" evidence="1">
    <location>
        <begin position="100"/>
        <end position="114"/>
    </location>
</feature>
<dbReference type="EMBL" id="CP009815">
    <property type="protein sequence ID" value="ATZ55291.1"/>
    <property type="molecule type" value="Genomic_DNA"/>
</dbReference>
<name>A0A384JXP2_BOTFB</name>
<sequence length="191" mass="21570">MSDSMNITMDWSPAETHPGDPNHLKSGNSKEAGDVGEERGRSLQRKEQCNAKRGQDDKKTDRRRLHNVDDVHAMQHKEASPTSVSKPTAKRSRDNEEDDITSKSKQDSPVDQRASKRKCGNSAKDRRILSSAFFELVERGGGEIRYDVKEDPWGLSKRRNVAKSSWEMSTKRFDDEMFMLGAAMVGTSLKQ</sequence>
<reference evidence="2 3" key="2">
    <citation type="journal article" date="2012" name="Eukaryot. Cell">
        <title>Genome update of Botrytis cinerea strains B05.10 and T4.</title>
        <authorList>
            <person name="Staats M."/>
            <person name="van Kan J.A."/>
        </authorList>
    </citation>
    <scope>NUCLEOTIDE SEQUENCE [LARGE SCALE GENOMIC DNA]</scope>
    <source>
        <strain evidence="2 3">B05.10</strain>
    </source>
</reference>
<dbReference type="GeneID" id="5429606"/>
<gene>
    <name evidence="2" type="ORF">BCIN_11g05600</name>
</gene>
<organism evidence="2 3">
    <name type="scientific">Botryotinia fuckeliana (strain B05.10)</name>
    <name type="common">Noble rot fungus</name>
    <name type="synonym">Botrytis cinerea</name>
    <dbReference type="NCBI Taxonomy" id="332648"/>
    <lineage>
        <taxon>Eukaryota</taxon>
        <taxon>Fungi</taxon>
        <taxon>Dikarya</taxon>
        <taxon>Ascomycota</taxon>
        <taxon>Pezizomycotina</taxon>
        <taxon>Leotiomycetes</taxon>
        <taxon>Helotiales</taxon>
        <taxon>Sclerotiniaceae</taxon>
        <taxon>Botrytis</taxon>
    </lineage>
</organism>
<protein>
    <submittedName>
        <fullName evidence="2">Uncharacterized protein</fullName>
    </submittedName>
</protein>
<dbReference type="RefSeq" id="XP_001549096.2">
    <property type="nucleotide sequence ID" value="XM_001549046.2"/>
</dbReference>
<dbReference type="VEuPathDB" id="FungiDB:Bcin11g05600"/>
<keyword evidence="3" id="KW-1185">Reference proteome</keyword>
<evidence type="ECO:0000313" key="2">
    <source>
        <dbReference type="EMBL" id="ATZ55291.1"/>
    </source>
</evidence>
<dbReference type="KEGG" id="bfu:BCIN_11g05600"/>